<dbReference type="PRINTS" id="PR00036">
    <property type="entry name" value="HTHLACI"/>
</dbReference>
<evidence type="ECO:0000256" key="1">
    <source>
        <dbReference type="ARBA" id="ARBA00023015"/>
    </source>
</evidence>
<evidence type="ECO:0000256" key="3">
    <source>
        <dbReference type="ARBA" id="ARBA00023163"/>
    </source>
</evidence>
<dbReference type="CDD" id="cd06267">
    <property type="entry name" value="PBP1_LacI_sugar_binding-like"/>
    <property type="match status" value="1"/>
</dbReference>
<keyword evidence="2" id="KW-0238">DNA-binding</keyword>
<proteinExistence type="predicted"/>
<keyword evidence="6" id="KW-1185">Reference proteome</keyword>
<sequence length="344" mass="38482">MGVTIRDVAKRAGVSIATVSRVLNQSKPVSNPLKQRIMQAVEETGYRPNAVARSMIRKKTGLIGVIVPEIANPYFSGLVEGIEAVAKERAYYTVLAISEKDDRRELELLRIFQSKQMDGILWAAARLDPACQQEIIQSNIPCVIIGQRLKNKDIPSVAIDNRRAAYETVSHLIQLGHRRIGMIHGPLWDVQSGRERLEGYHLALQTYGLSFRSDWTAEAGEFNVENGYQGMRAIWRTAEKPTALFCACDRLAVGAMTYLKQEGVSLPEEFSVAGFDDEELASLITPRLTTVRHSPYQMGYKSAQILTDRIKGKRDSRCDAITLDYQVIVRESTAILKQVLTTDL</sequence>
<comment type="caution">
    <text evidence="5">The sequence shown here is derived from an EMBL/GenBank/DDBJ whole genome shotgun (WGS) entry which is preliminary data.</text>
</comment>
<evidence type="ECO:0000256" key="2">
    <source>
        <dbReference type="ARBA" id="ARBA00023125"/>
    </source>
</evidence>
<dbReference type="SUPFAM" id="SSF47413">
    <property type="entry name" value="lambda repressor-like DNA-binding domains"/>
    <property type="match status" value="1"/>
</dbReference>
<dbReference type="InterPro" id="IPR010982">
    <property type="entry name" value="Lambda_DNA-bd_dom_sf"/>
</dbReference>
<dbReference type="PROSITE" id="PS00356">
    <property type="entry name" value="HTH_LACI_1"/>
    <property type="match status" value="1"/>
</dbReference>
<dbReference type="Gene3D" id="1.10.260.40">
    <property type="entry name" value="lambda repressor-like DNA-binding domains"/>
    <property type="match status" value="1"/>
</dbReference>
<feature type="domain" description="HTH lacI-type" evidence="4">
    <location>
        <begin position="3"/>
        <end position="57"/>
    </location>
</feature>
<name>A0A2T4ZDH5_9BACL</name>
<dbReference type="Proteomes" id="UP000241639">
    <property type="component" value="Unassembled WGS sequence"/>
</dbReference>
<dbReference type="Gene3D" id="3.40.50.2300">
    <property type="match status" value="2"/>
</dbReference>
<dbReference type="Pfam" id="PF00356">
    <property type="entry name" value="LacI"/>
    <property type="match status" value="1"/>
</dbReference>
<dbReference type="CDD" id="cd01392">
    <property type="entry name" value="HTH_LacI"/>
    <property type="match status" value="1"/>
</dbReference>
<evidence type="ECO:0000313" key="6">
    <source>
        <dbReference type="Proteomes" id="UP000241639"/>
    </source>
</evidence>
<keyword evidence="3" id="KW-0804">Transcription</keyword>
<evidence type="ECO:0000259" key="4">
    <source>
        <dbReference type="PROSITE" id="PS50932"/>
    </source>
</evidence>
<dbReference type="AlphaFoldDB" id="A0A2T4ZDH5"/>
<dbReference type="InterPro" id="IPR000843">
    <property type="entry name" value="HTH_LacI"/>
</dbReference>
<dbReference type="SMART" id="SM00354">
    <property type="entry name" value="HTH_LACI"/>
    <property type="match status" value="1"/>
</dbReference>
<accession>A0A2T4ZDH5</accession>
<reference evidence="5 6" key="1">
    <citation type="submission" date="2018-04" db="EMBL/GenBank/DDBJ databases">
        <title>Genomic Encyclopedia of Archaeal and Bacterial Type Strains, Phase II (KMG-II): from individual species to whole genera.</title>
        <authorList>
            <person name="Goeker M."/>
        </authorList>
    </citation>
    <scope>NUCLEOTIDE SEQUENCE [LARGE SCALE GENOMIC DNA]</scope>
    <source>
        <strain evidence="5 6">DSM 45169</strain>
    </source>
</reference>
<dbReference type="EMBL" id="PZZP01000001">
    <property type="protein sequence ID" value="PTM59939.1"/>
    <property type="molecule type" value="Genomic_DNA"/>
</dbReference>
<evidence type="ECO:0000313" key="5">
    <source>
        <dbReference type="EMBL" id="PTM59939.1"/>
    </source>
</evidence>
<dbReference type="SUPFAM" id="SSF53822">
    <property type="entry name" value="Periplasmic binding protein-like I"/>
    <property type="match status" value="1"/>
</dbReference>
<organism evidence="5 6">
    <name type="scientific">Desmospora activa DSM 45169</name>
    <dbReference type="NCBI Taxonomy" id="1121389"/>
    <lineage>
        <taxon>Bacteria</taxon>
        <taxon>Bacillati</taxon>
        <taxon>Bacillota</taxon>
        <taxon>Bacilli</taxon>
        <taxon>Bacillales</taxon>
        <taxon>Thermoactinomycetaceae</taxon>
        <taxon>Desmospora</taxon>
    </lineage>
</organism>
<dbReference type="InterPro" id="IPR046335">
    <property type="entry name" value="LacI/GalR-like_sensor"/>
</dbReference>
<dbReference type="PROSITE" id="PS50932">
    <property type="entry name" value="HTH_LACI_2"/>
    <property type="match status" value="1"/>
</dbReference>
<keyword evidence="1" id="KW-0805">Transcription regulation</keyword>
<dbReference type="Pfam" id="PF13377">
    <property type="entry name" value="Peripla_BP_3"/>
    <property type="match status" value="1"/>
</dbReference>
<dbReference type="GO" id="GO:0000976">
    <property type="term" value="F:transcription cis-regulatory region binding"/>
    <property type="evidence" value="ECO:0007669"/>
    <property type="project" value="TreeGrafter"/>
</dbReference>
<dbReference type="RefSeq" id="WP_107727340.1">
    <property type="nucleotide sequence ID" value="NZ_PZZP01000001.1"/>
</dbReference>
<dbReference type="PANTHER" id="PTHR30146">
    <property type="entry name" value="LACI-RELATED TRANSCRIPTIONAL REPRESSOR"/>
    <property type="match status" value="1"/>
</dbReference>
<protein>
    <submittedName>
        <fullName evidence="5">LacI family transcriptional regulator</fullName>
    </submittedName>
</protein>
<gene>
    <name evidence="5" type="ORF">C8J48_2576</name>
</gene>
<dbReference type="OrthoDB" id="9796186at2"/>
<dbReference type="PANTHER" id="PTHR30146:SF109">
    <property type="entry name" value="HTH-TYPE TRANSCRIPTIONAL REGULATOR GALS"/>
    <property type="match status" value="1"/>
</dbReference>
<dbReference type="InterPro" id="IPR028082">
    <property type="entry name" value="Peripla_BP_I"/>
</dbReference>
<dbReference type="GO" id="GO:0003700">
    <property type="term" value="F:DNA-binding transcription factor activity"/>
    <property type="evidence" value="ECO:0007669"/>
    <property type="project" value="TreeGrafter"/>
</dbReference>